<dbReference type="HOGENOM" id="CLU_1019005_0_0_4"/>
<organism evidence="9 10">
    <name type="scientific">Simonsiella muelleri ATCC 29453</name>
    <dbReference type="NCBI Taxonomy" id="641147"/>
    <lineage>
        <taxon>Bacteria</taxon>
        <taxon>Pseudomonadati</taxon>
        <taxon>Pseudomonadota</taxon>
        <taxon>Betaproteobacteria</taxon>
        <taxon>Neisseriales</taxon>
        <taxon>Neisseriaceae</taxon>
        <taxon>Simonsiella</taxon>
    </lineage>
</organism>
<dbReference type="Pfam" id="PF17287">
    <property type="entry name" value="POTRA_3"/>
    <property type="match status" value="1"/>
</dbReference>
<sequence length="273" mass="30224">MKHVIFPLIVLSATTQAADLPTPPNAINDEWRNNRQEIRAIEDAQREESAWKLQQKQNSSTTQPDEQNTQSENSECLPNQKIQLQGITLVDAHTFRLPECVSEANLNKLSREITAAYIKAGFAGTQIDFIQQDDTVIFKVKEMRIREITGGSRTVNIGTLFPNHKNQPVNIRYLDQGIEQANKLTGNQVSMDVYPHDDGTASIALQNQKSKGWFGQVAIDNKGNKNNRGVIRANAGVASPLGLSDSVYLGAYSNTAQGNGHFNRGANIYYSLP</sequence>
<dbReference type="GO" id="GO:0098046">
    <property type="term" value="C:type V protein secretion system complex"/>
    <property type="evidence" value="ECO:0007669"/>
    <property type="project" value="TreeGrafter"/>
</dbReference>
<dbReference type="Gene3D" id="3.10.20.310">
    <property type="entry name" value="membrane protein fhac"/>
    <property type="match status" value="1"/>
</dbReference>
<reference evidence="9 10" key="2">
    <citation type="submission" date="2011-10" db="EMBL/GenBank/DDBJ databases">
        <title>The Genome Sequence of Simonsiella muelleri ATCC 29453.</title>
        <authorList>
            <consortium name="The Broad Institute Genome Sequencing Platform"/>
            <consortium name="The Broad Institute Genome Sequencing Center for Infectious Disease"/>
            <person name="Earl A."/>
            <person name="Ward D."/>
            <person name="Feldgarden M."/>
            <person name="Gevers D."/>
            <person name="Izard J."/>
            <person name="Baranova O.V."/>
            <person name="Blanton J.M."/>
            <person name="Tanner A.C."/>
            <person name="Dewhirst F."/>
            <person name="Young S.K."/>
            <person name="Zeng Q."/>
            <person name="Gargeya S."/>
            <person name="Fitzgerald M."/>
            <person name="Haas B."/>
            <person name="Abouelleil A."/>
            <person name="Alvarado L."/>
            <person name="Arachchi H.M."/>
            <person name="Berlin A."/>
            <person name="Brown A."/>
            <person name="Chapman S.B."/>
            <person name="Chen Z."/>
            <person name="Dunbar C."/>
            <person name="Freedman E."/>
            <person name="Gearin G."/>
            <person name="Goldberg J."/>
            <person name="Griggs A."/>
            <person name="Gujja S."/>
            <person name="Heiman D."/>
            <person name="Howarth C."/>
            <person name="Larson L."/>
            <person name="Lui A."/>
            <person name="MacDonald P.J.P."/>
            <person name="Montmayeur A."/>
            <person name="Murphy C."/>
            <person name="Neiman D."/>
            <person name="Pearson M."/>
            <person name="Priest M."/>
            <person name="Roberts A."/>
            <person name="Saif S."/>
            <person name="Shea T."/>
            <person name="Shenoy N."/>
            <person name="Sisk P."/>
            <person name="Stolte C."/>
            <person name="Sykes S."/>
            <person name="Wortman J."/>
            <person name="Nusbaum C."/>
            <person name="Birren B."/>
        </authorList>
    </citation>
    <scope>NUCLEOTIDE SEQUENCE [LARGE SCALE GENOMIC DNA]</scope>
    <source>
        <strain evidence="9 10">ATCC 29453</strain>
    </source>
</reference>
<dbReference type="InterPro" id="IPR005565">
    <property type="entry name" value="Hemolysn_activator_HlyB_C"/>
</dbReference>
<evidence type="ECO:0000313" key="9">
    <source>
        <dbReference type="EMBL" id="EFG32000.1"/>
    </source>
</evidence>
<evidence type="ECO:0000256" key="5">
    <source>
        <dbReference type="SAM" id="SignalP"/>
    </source>
</evidence>
<evidence type="ECO:0000259" key="8">
    <source>
        <dbReference type="Pfam" id="PF17287"/>
    </source>
</evidence>
<feature type="region of interest" description="Disordered" evidence="4">
    <location>
        <begin position="45"/>
        <end position="75"/>
    </location>
</feature>
<keyword evidence="1" id="KW-0472">Membrane</keyword>
<dbReference type="InterPro" id="IPR013686">
    <property type="entry name" value="Polypept-transport_assoc_ShlB"/>
</dbReference>
<dbReference type="InterPro" id="IPR035251">
    <property type="entry name" value="ShlB_POTRA"/>
</dbReference>
<dbReference type="AlphaFoldDB" id="V9HE49"/>
<evidence type="ECO:0000259" key="7">
    <source>
        <dbReference type="Pfam" id="PF08479"/>
    </source>
</evidence>
<dbReference type="Pfam" id="PF03865">
    <property type="entry name" value="ShlB"/>
    <property type="match status" value="1"/>
</dbReference>
<keyword evidence="5" id="KW-0732">Signal</keyword>
<dbReference type="eggNOG" id="COG2831">
    <property type="taxonomic scope" value="Bacteria"/>
</dbReference>
<keyword evidence="2" id="KW-0812">Transmembrane</keyword>
<evidence type="ECO:0000256" key="1">
    <source>
        <dbReference type="ARBA" id="ARBA00022452"/>
    </source>
</evidence>
<keyword evidence="10" id="KW-1185">Reference proteome</keyword>
<evidence type="ECO:0000256" key="4">
    <source>
        <dbReference type="SAM" id="MobiDB-lite"/>
    </source>
</evidence>
<accession>V9HE49</accession>
<feature type="domain" description="Haemolysin activator HlyB C-terminal" evidence="6">
    <location>
        <begin position="199"/>
        <end position="273"/>
    </location>
</feature>
<name>V9HE49_9NEIS</name>
<keyword evidence="1" id="KW-1134">Transmembrane beta strand</keyword>
<evidence type="ECO:0000256" key="3">
    <source>
        <dbReference type="ARBA" id="ARBA00023237"/>
    </source>
</evidence>
<feature type="domain" description="ShlB POTRA" evidence="8">
    <location>
        <begin position="140"/>
        <end position="195"/>
    </location>
</feature>
<proteinExistence type="predicted"/>
<dbReference type="Proteomes" id="UP000017813">
    <property type="component" value="Unassembled WGS sequence"/>
</dbReference>
<protein>
    <recommendedName>
        <fullName evidence="11">POTRA domain-containing protein</fullName>
    </recommendedName>
</protein>
<comment type="caution">
    <text evidence="9">The sequence shown here is derived from an EMBL/GenBank/DDBJ whole genome shotgun (WGS) entry which is preliminary data.</text>
</comment>
<feature type="compositionally biased region" description="Polar residues" evidence="4">
    <location>
        <begin position="52"/>
        <end position="75"/>
    </location>
</feature>
<dbReference type="Pfam" id="PF08479">
    <property type="entry name" value="POTRA_2"/>
    <property type="match status" value="1"/>
</dbReference>
<feature type="chain" id="PRO_5030178952" description="POTRA domain-containing protein" evidence="5">
    <location>
        <begin position="18"/>
        <end position="273"/>
    </location>
</feature>
<keyword evidence="3" id="KW-0998">Cell outer membrane</keyword>
<dbReference type="KEGG" id="smur:BWP33_00575"/>
<dbReference type="PANTHER" id="PTHR34597:SF3">
    <property type="entry name" value="OUTER MEMBRANE TRANSPORTER CDIB"/>
    <property type="match status" value="1"/>
</dbReference>
<feature type="signal peptide" evidence="5">
    <location>
        <begin position="1"/>
        <end position="17"/>
    </location>
</feature>
<evidence type="ECO:0000259" key="6">
    <source>
        <dbReference type="Pfam" id="PF03865"/>
    </source>
</evidence>
<reference evidence="9 10" key="1">
    <citation type="submission" date="2010-03" db="EMBL/GenBank/DDBJ databases">
        <authorList>
            <consortium name="The Broad Institute Genome Sequencing Platform"/>
            <person name="Ward D."/>
            <person name="Earl A."/>
            <person name="Feldgarden M."/>
            <person name="Gevers D."/>
            <person name="Young S."/>
            <person name="Zeng Q."/>
            <person name="Koehrsen M."/>
            <person name="Alvarado L."/>
            <person name="Berlin A.M."/>
            <person name="Borenstein D."/>
            <person name="Chapman S.B."/>
            <person name="Chen Z."/>
            <person name="Engels R."/>
            <person name="Freedman E."/>
            <person name="Gellesch M."/>
            <person name="Goldberg J."/>
            <person name="Griggs A."/>
            <person name="Gujja S."/>
            <person name="Heilman E.R."/>
            <person name="Heiman D.I."/>
            <person name="Hepburn T.A."/>
            <person name="Howarth C."/>
            <person name="Jen D."/>
            <person name="Larson L."/>
            <person name="Mehta T."/>
            <person name="Park D."/>
            <person name="Pearson M."/>
            <person name="Richards J."/>
            <person name="Roberts A."/>
            <person name="Saif S."/>
            <person name="Shea T.D."/>
            <person name="Shenoy N."/>
            <person name="Sisk P."/>
            <person name="Stolte C."/>
            <person name="Sykes S.N."/>
            <person name="Walk T."/>
            <person name="White J."/>
            <person name="Yandava C."/>
            <person name="Izard J."/>
            <person name="Baranova O.V."/>
            <person name="Blanton J.M."/>
            <person name="Tanner A.C."/>
            <person name="Dewhirst F."/>
            <person name="Haas B."/>
            <person name="Nusbaum C."/>
            <person name="Birren B."/>
        </authorList>
    </citation>
    <scope>NUCLEOTIDE SEQUENCE [LARGE SCALE GENOMIC DNA]</scope>
    <source>
        <strain evidence="9 10">ATCC 29453</strain>
    </source>
</reference>
<dbReference type="PANTHER" id="PTHR34597">
    <property type="entry name" value="SLR1661 PROTEIN"/>
    <property type="match status" value="1"/>
</dbReference>
<gene>
    <name evidence="9" type="ORF">HMPREF9021_00405</name>
</gene>
<dbReference type="STRING" id="641147.HMPREF9021_00405"/>
<evidence type="ECO:0000313" key="10">
    <source>
        <dbReference type="Proteomes" id="UP000017813"/>
    </source>
</evidence>
<evidence type="ECO:0008006" key="11">
    <source>
        <dbReference type="Google" id="ProtNLM"/>
    </source>
</evidence>
<feature type="domain" description="Polypeptide-transport-associated ShlB-type" evidence="7">
    <location>
        <begin position="79"/>
        <end position="136"/>
    </location>
</feature>
<dbReference type="RefSeq" id="WP_002642624.1">
    <property type="nucleotide sequence ID" value="NZ_CP019448.1"/>
</dbReference>
<dbReference type="InterPro" id="IPR051544">
    <property type="entry name" value="TPS_OM_transporter"/>
</dbReference>
<dbReference type="GO" id="GO:0046819">
    <property type="term" value="P:protein secretion by the type V secretion system"/>
    <property type="evidence" value="ECO:0007669"/>
    <property type="project" value="TreeGrafter"/>
</dbReference>
<dbReference type="OrthoDB" id="290122at2"/>
<evidence type="ECO:0000256" key="2">
    <source>
        <dbReference type="ARBA" id="ARBA00022692"/>
    </source>
</evidence>
<dbReference type="GO" id="GO:0008320">
    <property type="term" value="F:protein transmembrane transporter activity"/>
    <property type="evidence" value="ECO:0007669"/>
    <property type="project" value="TreeGrafter"/>
</dbReference>
<dbReference type="EMBL" id="ADCY02000051">
    <property type="protein sequence ID" value="EFG32000.1"/>
    <property type="molecule type" value="Genomic_DNA"/>
</dbReference>